<dbReference type="OrthoDB" id="1361967at2"/>
<reference evidence="2" key="1">
    <citation type="submission" date="2016-12" db="EMBL/GenBank/DDBJ databases">
        <authorList>
            <person name="Varghese N."/>
            <person name="Submissions S."/>
        </authorList>
    </citation>
    <scope>NUCLEOTIDE SEQUENCE [LARGE SCALE GENOMIC DNA]</scope>
    <source>
        <strain evidence="2">DSM 18830</strain>
    </source>
</reference>
<dbReference type="STRING" id="416016.SAMN05443547_1223"/>
<dbReference type="AlphaFoldDB" id="A0A1M7ZVG7"/>
<proteinExistence type="predicted"/>
<keyword evidence="2" id="KW-1185">Reference proteome</keyword>
<dbReference type="RefSeq" id="WP_073582528.1">
    <property type="nucleotide sequence ID" value="NZ_CBCSEA010000015.1"/>
</dbReference>
<dbReference type="Proteomes" id="UP000184611">
    <property type="component" value="Unassembled WGS sequence"/>
</dbReference>
<sequence>MNFIEEVIEITVEAGETGLVLPNVSTDNDNSTVVGAVIFHNGLSSNPAIINASIQVGGQDVSKPQHIDNYRSREASYDRGFKPVKPFTSGKQLRFEVRSTEQFTKTFTAQLILIKVSNNQNC</sequence>
<name>A0A1M7ZVG7_9FLAO</name>
<organism evidence="1 2">
    <name type="scientific">Flavobacterium cucumis</name>
    <dbReference type="NCBI Taxonomy" id="416016"/>
    <lineage>
        <taxon>Bacteria</taxon>
        <taxon>Pseudomonadati</taxon>
        <taxon>Bacteroidota</taxon>
        <taxon>Flavobacteriia</taxon>
        <taxon>Flavobacteriales</taxon>
        <taxon>Flavobacteriaceae</taxon>
        <taxon>Flavobacterium</taxon>
    </lineage>
</organism>
<accession>A0A1M7ZVG7</accession>
<protein>
    <submittedName>
        <fullName evidence="1">Uncharacterized protein</fullName>
    </submittedName>
</protein>
<gene>
    <name evidence="1" type="ORF">SAMN05443547_1223</name>
</gene>
<dbReference type="EMBL" id="FRYK01000002">
    <property type="protein sequence ID" value="SHO72879.1"/>
    <property type="molecule type" value="Genomic_DNA"/>
</dbReference>
<evidence type="ECO:0000313" key="1">
    <source>
        <dbReference type="EMBL" id="SHO72879.1"/>
    </source>
</evidence>
<evidence type="ECO:0000313" key="2">
    <source>
        <dbReference type="Proteomes" id="UP000184611"/>
    </source>
</evidence>